<dbReference type="PROSITE" id="PS00138">
    <property type="entry name" value="SUBTILASE_SER"/>
    <property type="match status" value="1"/>
</dbReference>
<keyword evidence="4 5" id="KW-0720">Serine protease</keyword>
<sequence>MRYRDIAVAVFALSLSSSAFAQKKIDEKTWYQQDLATDSVYGISLKKAYDFLKDKKSTPVIVAVIDGGIDTTHEDLKSVLWRNVKEVPGNKKDDDSNGYVDDINGWNFLGNADGQDVNKEAEEKYRVYYKFKDRFSGKSIDTNTLSKLDKYEYLAWKRAADEVADPKKSEEDAQAAMALTQIYATMQISDSILQQSFKKKEFNFEELEKMTPSDDKTSRARMVFLGVRRFFPSFPDEMPNTEVISILQSERDKYQNATNARQKAPKQYRADIVKDNYNDFKDSHYGNGDVYGGDPMHGTHVSGIIAAQRNNGIGIDGIADNVKILSVRAVPDGDEYDKDIALAIRYAVDNGAKVINMSFGKPYSPEKYWVDSAFVYAQQHDVLLVHAAGNDGDDIDSVLSYPSGDLIFYPGKQATNLITVGASGDPRIGGKEERNLAASFSNYGKKNVDVFAPGVKIYSTVPKGNKYSYLSGTSMASPVVAGVAALIRSYFPQLSAEQVKYVIMNSVEKPNQFTKLPGGTTSVPFEDLSVSGGIINAYNALKLAAILKPEKKK</sequence>
<dbReference type="Pfam" id="PF00082">
    <property type="entry name" value="Peptidase_S8"/>
    <property type="match status" value="1"/>
</dbReference>
<dbReference type="GO" id="GO:0004252">
    <property type="term" value="F:serine-type endopeptidase activity"/>
    <property type="evidence" value="ECO:0007669"/>
    <property type="project" value="UniProtKB-UniRule"/>
</dbReference>
<evidence type="ECO:0000256" key="4">
    <source>
        <dbReference type="ARBA" id="ARBA00022825"/>
    </source>
</evidence>
<dbReference type="GO" id="GO:0006508">
    <property type="term" value="P:proteolysis"/>
    <property type="evidence" value="ECO:0007669"/>
    <property type="project" value="UniProtKB-KW"/>
</dbReference>
<evidence type="ECO:0000256" key="5">
    <source>
        <dbReference type="PROSITE-ProRule" id="PRU01240"/>
    </source>
</evidence>
<evidence type="ECO:0000313" key="9">
    <source>
        <dbReference type="Proteomes" id="UP000249645"/>
    </source>
</evidence>
<comment type="similarity">
    <text evidence="1 5">Belongs to the peptidase S8 family.</text>
</comment>
<feature type="active site" description="Charge relay system" evidence="5">
    <location>
        <position position="297"/>
    </location>
</feature>
<dbReference type="PROSITE" id="PS51892">
    <property type="entry name" value="SUBTILASE"/>
    <property type="match status" value="1"/>
</dbReference>
<keyword evidence="2 5" id="KW-0645">Protease</keyword>
<dbReference type="InterPro" id="IPR022398">
    <property type="entry name" value="Peptidase_S8_His-AS"/>
</dbReference>
<dbReference type="EMBL" id="QFOI01000001">
    <property type="protein sequence ID" value="PZP52674.1"/>
    <property type="molecule type" value="Genomic_DNA"/>
</dbReference>
<keyword evidence="6" id="KW-0732">Signal</keyword>
<evidence type="ECO:0000256" key="2">
    <source>
        <dbReference type="ARBA" id="ARBA00022670"/>
    </source>
</evidence>
<dbReference type="InterPro" id="IPR034080">
    <property type="entry name" value="Protease_P7-like_dom"/>
</dbReference>
<dbReference type="PANTHER" id="PTHR43399">
    <property type="entry name" value="SUBTILISIN-RELATED"/>
    <property type="match status" value="1"/>
</dbReference>
<feature type="domain" description="Peptidase S8/S53" evidence="7">
    <location>
        <begin position="60"/>
        <end position="508"/>
    </location>
</feature>
<feature type="active site" description="Charge relay system" evidence="5">
    <location>
        <position position="66"/>
    </location>
</feature>
<feature type="chain" id="PRO_5016146872" evidence="6">
    <location>
        <begin position="22"/>
        <end position="553"/>
    </location>
</feature>
<dbReference type="AlphaFoldDB" id="A0A2W5FEG9"/>
<evidence type="ECO:0000313" key="8">
    <source>
        <dbReference type="EMBL" id="PZP52674.1"/>
    </source>
</evidence>
<feature type="active site" description="Charge relay system" evidence="5">
    <location>
        <position position="474"/>
    </location>
</feature>
<dbReference type="PROSITE" id="PS00137">
    <property type="entry name" value="SUBTILASE_HIS"/>
    <property type="match status" value="1"/>
</dbReference>
<accession>A0A2W5FEG9</accession>
<dbReference type="PRINTS" id="PR00723">
    <property type="entry name" value="SUBTILISIN"/>
</dbReference>
<dbReference type="InterPro" id="IPR036852">
    <property type="entry name" value="Peptidase_S8/S53_dom_sf"/>
</dbReference>
<dbReference type="InterPro" id="IPR051048">
    <property type="entry name" value="Peptidase_S8/S53_subtilisin"/>
</dbReference>
<dbReference type="Gene3D" id="3.40.50.200">
    <property type="entry name" value="Peptidase S8/S53 domain"/>
    <property type="match status" value="2"/>
</dbReference>
<proteinExistence type="inferred from homology"/>
<dbReference type="CDD" id="cd07483">
    <property type="entry name" value="Peptidases_S8_Subtilisin_Novo-like"/>
    <property type="match status" value="1"/>
</dbReference>
<dbReference type="InterPro" id="IPR015500">
    <property type="entry name" value="Peptidase_S8_subtilisin-rel"/>
</dbReference>
<organism evidence="8 9">
    <name type="scientific">Pseudopedobacter saltans</name>
    <dbReference type="NCBI Taxonomy" id="151895"/>
    <lineage>
        <taxon>Bacteria</taxon>
        <taxon>Pseudomonadati</taxon>
        <taxon>Bacteroidota</taxon>
        <taxon>Sphingobacteriia</taxon>
        <taxon>Sphingobacteriales</taxon>
        <taxon>Sphingobacteriaceae</taxon>
        <taxon>Pseudopedobacter</taxon>
    </lineage>
</organism>
<protein>
    <submittedName>
        <fullName evidence="8">Peptidase S8</fullName>
    </submittedName>
</protein>
<name>A0A2W5FEG9_9SPHI</name>
<evidence type="ECO:0000256" key="1">
    <source>
        <dbReference type="ARBA" id="ARBA00011073"/>
    </source>
</evidence>
<comment type="caution">
    <text evidence="8">The sequence shown here is derived from an EMBL/GenBank/DDBJ whole genome shotgun (WGS) entry which is preliminary data.</text>
</comment>
<reference evidence="8 9" key="1">
    <citation type="submission" date="2017-11" db="EMBL/GenBank/DDBJ databases">
        <title>Infants hospitalized years apart are colonized by the same room-sourced microbial strains.</title>
        <authorList>
            <person name="Brooks B."/>
            <person name="Olm M.R."/>
            <person name="Firek B.A."/>
            <person name="Baker R."/>
            <person name="Thomas B.C."/>
            <person name="Morowitz M.J."/>
            <person name="Banfield J.F."/>
        </authorList>
    </citation>
    <scope>NUCLEOTIDE SEQUENCE [LARGE SCALE GENOMIC DNA]</scope>
    <source>
        <strain evidence="8">S2_009_000_R2_76</strain>
    </source>
</reference>
<gene>
    <name evidence="8" type="ORF">DI598_00135</name>
</gene>
<evidence type="ECO:0000259" key="7">
    <source>
        <dbReference type="Pfam" id="PF00082"/>
    </source>
</evidence>
<keyword evidence="3 5" id="KW-0378">Hydrolase</keyword>
<feature type="signal peptide" evidence="6">
    <location>
        <begin position="1"/>
        <end position="21"/>
    </location>
</feature>
<dbReference type="SUPFAM" id="SSF52743">
    <property type="entry name" value="Subtilisin-like"/>
    <property type="match status" value="1"/>
</dbReference>
<dbReference type="InterPro" id="IPR023828">
    <property type="entry name" value="Peptidase_S8_Ser-AS"/>
</dbReference>
<dbReference type="PANTHER" id="PTHR43399:SF4">
    <property type="entry name" value="CELL WALL-ASSOCIATED PROTEASE"/>
    <property type="match status" value="1"/>
</dbReference>
<evidence type="ECO:0000256" key="6">
    <source>
        <dbReference type="SAM" id="SignalP"/>
    </source>
</evidence>
<dbReference type="InterPro" id="IPR000209">
    <property type="entry name" value="Peptidase_S8/S53_dom"/>
</dbReference>
<evidence type="ECO:0000256" key="3">
    <source>
        <dbReference type="ARBA" id="ARBA00022801"/>
    </source>
</evidence>
<dbReference type="Proteomes" id="UP000249645">
    <property type="component" value="Unassembled WGS sequence"/>
</dbReference>